<organism evidence="2">
    <name type="scientific">Fomitiporia mediterranea</name>
    <dbReference type="NCBI Taxonomy" id="208960"/>
    <lineage>
        <taxon>Eukaryota</taxon>
        <taxon>Fungi</taxon>
        <taxon>Dikarya</taxon>
        <taxon>Basidiomycota</taxon>
        <taxon>Agaricomycotina</taxon>
        <taxon>Agaricomycetes</taxon>
        <taxon>Hymenochaetales</taxon>
        <taxon>Hymenochaetaceae</taxon>
        <taxon>Fomitiporia</taxon>
    </lineage>
</organism>
<evidence type="ECO:0000256" key="1">
    <source>
        <dbReference type="SAM" id="Phobius"/>
    </source>
</evidence>
<keyword evidence="2" id="KW-0496">Mitochondrion</keyword>
<sequence>MIIIITILLTLLFYFLLFGFAFGTLLYVFSNYLGTKIVVNEIFIHAIWFSLVIYSLIAMKHSLATMGAYLELIFDKNKNKKLRKDIIKEIKEQIKSEIIWIKNSIIAQLLMQICIFIKNVVKLLFKFFFRR</sequence>
<protein>
    <submittedName>
        <fullName evidence="2">Uncharacterized protein</fullName>
    </submittedName>
</protein>
<reference evidence="2" key="1">
    <citation type="submission" date="2019-03" db="EMBL/GenBank/DDBJ databases">
        <title>Evidence of extensive intraspecific noncoding reshuffling in a 169kb mitochondrial genome of basidiomycete fungus.</title>
        <authorList>
            <person name="Lee H.-H."/>
            <person name="Ke H.-M."/>
            <person name="Lin C.-Y.I."/>
            <person name="Lee T.J."/>
            <person name="Chung C.-L."/>
            <person name="Tsai I.J."/>
        </authorList>
    </citation>
    <scope>NUCLEOTIDE SEQUENCE</scope>
    <source>
        <strain evidence="2">MF3/22</strain>
    </source>
</reference>
<name>A0A5B9RK45_9AGAM</name>
<feature type="transmembrane region" description="Helical" evidence="1">
    <location>
        <begin position="42"/>
        <end position="59"/>
    </location>
</feature>
<keyword evidence="1" id="KW-1133">Transmembrane helix</keyword>
<dbReference type="AlphaFoldDB" id="A0A5B9RK45"/>
<keyword evidence="1" id="KW-0472">Membrane</keyword>
<feature type="transmembrane region" description="Helical" evidence="1">
    <location>
        <begin position="7"/>
        <end position="30"/>
    </location>
</feature>
<evidence type="ECO:0000313" key="2">
    <source>
        <dbReference type="EMBL" id="QEG57047.1"/>
    </source>
</evidence>
<dbReference type="EMBL" id="MK623258">
    <property type="protein sequence ID" value="QEG57047.1"/>
    <property type="molecule type" value="Genomic_DNA"/>
</dbReference>
<accession>A0A5B9RK45</accession>
<geneLocation type="mitochondrion" evidence="2"/>
<keyword evidence="1" id="KW-0812">Transmembrane</keyword>
<gene>
    <name evidence="2" type="ORF">Fomme_000051</name>
</gene>
<proteinExistence type="predicted"/>